<dbReference type="OrthoDB" id="6760898at2759"/>
<gene>
    <name evidence="2" type="ORF">ILUMI_10792</name>
</gene>
<sequence>MACCSPGEGVTVGILTSTNDDPTQPQPSTCNNVPINQHLTTPQPSTSQGTASTPATNDNVWLSTCKSEASSGFKIFPTMMKMRIRQTIDKERQKFYDTFQYLLNTFPTNERTIIVEDLNTRIVDKIIPGIKERQPRNDKPGRQELLCALNELRINNTFYDHHSQQKVTFANTRGQSSMIDYFITNKTIHP</sequence>
<reference evidence="2" key="1">
    <citation type="submission" date="2019-08" db="EMBL/GenBank/DDBJ databases">
        <title>The genome of the North American firefly Photinus pyralis.</title>
        <authorList>
            <consortium name="Photinus pyralis genome working group"/>
            <person name="Fallon T.R."/>
            <person name="Sander Lower S.E."/>
            <person name="Weng J.-K."/>
        </authorList>
    </citation>
    <scope>NUCLEOTIDE SEQUENCE</scope>
    <source>
        <strain evidence="2">TRF0915ILg1</strain>
        <tissue evidence="2">Whole body</tissue>
    </source>
</reference>
<evidence type="ECO:0000313" key="2">
    <source>
        <dbReference type="EMBL" id="KAF2895380.1"/>
    </source>
</evidence>
<dbReference type="Gene3D" id="3.60.10.10">
    <property type="entry name" value="Endonuclease/exonuclease/phosphatase"/>
    <property type="match status" value="1"/>
</dbReference>
<accession>A0A8K0G8C4</accession>
<comment type="caution">
    <text evidence="2">The sequence shown here is derived from an EMBL/GenBank/DDBJ whole genome shotgun (WGS) entry which is preliminary data.</text>
</comment>
<name>A0A8K0G8C4_IGNLU</name>
<dbReference type="InterPro" id="IPR036691">
    <property type="entry name" value="Endo/exonu/phosph_ase_sf"/>
</dbReference>
<dbReference type="AlphaFoldDB" id="A0A8K0G8C4"/>
<proteinExistence type="predicted"/>
<evidence type="ECO:0000313" key="3">
    <source>
        <dbReference type="Proteomes" id="UP000801492"/>
    </source>
</evidence>
<protein>
    <submittedName>
        <fullName evidence="2">Uncharacterized protein</fullName>
    </submittedName>
</protein>
<dbReference type="EMBL" id="VTPC01005980">
    <property type="protein sequence ID" value="KAF2895380.1"/>
    <property type="molecule type" value="Genomic_DNA"/>
</dbReference>
<organism evidence="2 3">
    <name type="scientific">Ignelater luminosus</name>
    <name type="common">Cucubano</name>
    <name type="synonym">Pyrophorus luminosus</name>
    <dbReference type="NCBI Taxonomy" id="2038154"/>
    <lineage>
        <taxon>Eukaryota</taxon>
        <taxon>Metazoa</taxon>
        <taxon>Ecdysozoa</taxon>
        <taxon>Arthropoda</taxon>
        <taxon>Hexapoda</taxon>
        <taxon>Insecta</taxon>
        <taxon>Pterygota</taxon>
        <taxon>Neoptera</taxon>
        <taxon>Endopterygota</taxon>
        <taxon>Coleoptera</taxon>
        <taxon>Polyphaga</taxon>
        <taxon>Elateriformia</taxon>
        <taxon>Elateroidea</taxon>
        <taxon>Elateridae</taxon>
        <taxon>Agrypninae</taxon>
        <taxon>Pyrophorini</taxon>
        <taxon>Ignelater</taxon>
    </lineage>
</organism>
<keyword evidence="3" id="KW-1185">Reference proteome</keyword>
<evidence type="ECO:0000256" key="1">
    <source>
        <dbReference type="SAM" id="MobiDB-lite"/>
    </source>
</evidence>
<dbReference type="Proteomes" id="UP000801492">
    <property type="component" value="Unassembled WGS sequence"/>
</dbReference>
<feature type="region of interest" description="Disordered" evidence="1">
    <location>
        <begin position="16"/>
        <end position="57"/>
    </location>
</feature>